<dbReference type="RefSeq" id="WP_253748440.1">
    <property type="nucleotide sequence ID" value="NZ_BAABKA010000108.1"/>
</dbReference>
<keyword evidence="2" id="KW-1185">Reference proteome</keyword>
<dbReference type="EMBL" id="JAMZEB010000002">
    <property type="protein sequence ID" value="MCP2360478.1"/>
    <property type="molecule type" value="Genomic_DNA"/>
</dbReference>
<reference evidence="1" key="1">
    <citation type="submission" date="2022-06" db="EMBL/GenBank/DDBJ databases">
        <title>Sequencing the genomes of 1000 actinobacteria strains.</title>
        <authorList>
            <person name="Klenk H.-P."/>
        </authorList>
    </citation>
    <scope>NUCLEOTIDE SEQUENCE</scope>
    <source>
        <strain evidence="1">DSM 46694</strain>
    </source>
</reference>
<name>A0A9X2GU52_9ACTN</name>
<sequence length="94" mass="10618">MGFVGHRQAAEMAGGVDGHEGQRELDHFVRIFIADFQHFGGVESEFPIFHGYALIDHVLGDRQNDEDVAQIEERLDRLQEIERSRAAGSGRGRR</sequence>
<accession>A0A9X2GU52</accession>
<proteinExistence type="predicted"/>
<evidence type="ECO:0000313" key="2">
    <source>
        <dbReference type="Proteomes" id="UP001139648"/>
    </source>
</evidence>
<dbReference type="Proteomes" id="UP001139648">
    <property type="component" value="Unassembled WGS sequence"/>
</dbReference>
<gene>
    <name evidence="1" type="ORF">HD597_007498</name>
</gene>
<evidence type="ECO:0000313" key="1">
    <source>
        <dbReference type="EMBL" id="MCP2360478.1"/>
    </source>
</evidence>
<dbReference type="AlphaFoldDB" id="A0A9X2GU52"/>
<comment type="caution">
    <text evidence="1">The sequence shown here is derived from an EMBL/GenBank/DDBJ whole genome shotgun (WGS) entry which is preliminary data.</text>
</comment>
<protein>
    <submittedName>
        <fullName evidence="1">Uncharacterized protein</fullName>
    </submittedName>
</protein>
<organism evidence="1 2">
    <name type="scientific">Nonomuraea thailandensis</name>
    <dbReference type="NCBI Taxonomy" id="1188745"/>
    <lineage>
        <taxon>Bacteria</taxon>
        <taxon>Bacillati</taxon>
        <taxon>Actinomycetota</taxon>
        <taxon>Actinomycetes</taxon>
        <taxon>Streptosporangiales</taxon>
        <taxon>Streptosporangiaceae</taxon>
        <taxon>Nonomuraea</taxon>
    </lineage>
</organism>